<evidence type="ECO:0000256" key="1">
    <source>
        <dbReference type="ARBA" id="ARBA00022857"/>
    </source>
</evidence>
<name>A0A068V9H1_COFCA</name>
<dbReference type="InterPro" id="IPR036812">
    <property type="entry name" value="NAD(P)_OxRdtase_dom_sf"/>
</dbReference>
<dbReference type="PhylomeDB" id="A0A068V9H1"/>
<dbReference type="GO" id="GO:0005737">
    <property type="term" value="C:cytoplasm"/>
    <property type="evidence" value="ECO:0007669"/>
    <property type="project" value="TreeGrafter"/>
</dbReference>
<evidence type="ECO:0000313" key="3">
    <source>
        <dbReference type="EMBL" id="CDP17154.1"/>
    </source>
</evidence>
<evidence type="ECO:0008006" key="5">
    <source>
        <dbReference type="Google" id="ProtNLM"/>
    </source>
</evidence>
<dbReference type="STRING" id="49390.A0A068V9H1"/>
<dbReference type="PANTHER" id="PTHR43625:SF40">
    <property type="entry name" value="ALDO-KETO REDUCTASE YAKC [NADP(+)]"/>
    <property type="match status" value="1"/>
</dbReference>
<protein>
    <recommendedName>
        <fullName evidence="5">NADP-dependent oxidoreductase domain-containing protein</fullName>
    </recommendedName>
</protein>
<keyword evidence="2" id="KW-0560">Oxidoreductase</keyword>
<dbReference type="PANTHER" id="PTHR43625">
    <property type="entry name" value="AFLATOXIN B1 ALDEHYDE REDUCTASE"/>
    <property type="match status" value="1"/>
</dbReference>
<dbReference type="AlphaFoldDB" id="A0A068V9H1"/>
<evidence type="ECO:0000256" key="2">
    <source>
        <dbReference type="ARBA" id="ARBA00023002"/>
    </source>
</evidence>
<accession>A0A068V9H1</accession>
<dbReference type="EMBL" id="HG739231">
    <property type="protein sequence ID" value="CDP17154.1"/>
    <property type="molecule type" value="Genomic_DNA"/>
</dbReference>
<dbReference type="Gene3D" id="3.20.20.100">
    <property type="entry name" value="NADP-dependent oxidoreductase domain"/>
    <property type="match status" value="1"/>
</dbReference>
<dbReference type="InterPro" id="IPR050791">
    <property type="entry name" value="Aldo-Keto_reductase"/>
</dbReference>
<proteinExistence type="predicted"/>
<sequence length="85" mass="9318">MASLPPVLSIPRFGSVEKPEPDMIELIRYAGDSGVTFLHTSDVYGPHMNEILIGKCCPGFKKMLYFSFEMAVASGNGFSMGGFFF</sequence>
<dbReference type="SUPFAM" id="SSF51430">
    <property type="entry name" value="NAD(P)-linked oxidoreductase"/>
    <property type="match status" value="1"/>
</dbReference>
<dbReference type="Gramene" id="CDP17154">
    <property type="protein sequence ID" value="CDP17154"/>
    <property type="gene ID" value="GSCOC_T00006317001"/>
</dbReference>
<keyword evidence="1" id="KW-0521">NADP</keyword>
<organism evidence="3 4">
    <name type="scientific">Coffea canephora</name>
    <name type="common">Robusta coffee</name>
    <dbReference type="NCBI Taxonomy" id="49390"/>
    <lineage>
        <taxon>Eukaryota</taxon>
        <taxon>Viridiplantae</taxon>
        <taxon>Streptophyta</taxon>
        <taxon>Embryophyta</taxon>
        <taxon>Tracheophyta</taxon>
        <taxon>Spermatophyta</taxon>
        <taxon>Magnoliopsida</taxon>
        <taxon>eudicotyledons</taxon>
        <taxon>Gunneridae</taxon>
        <taxon>Pentapetalae</taxon>
        <taxon>asterids</taxon>
        <taxon>lamiids</taxon>
        <taxon>Gentianales</taxon>
        <taxon>Rubiaceae</taxon>
        <taxon>Ixoroideae</taxon>
        <taxon>Gardenieae complex</taxon>
        <taxon>Bertiereae - Coffeeae clade</taxon>
        <taxon>Coffeeae</taxon>
        <taxon>Coffea</taxon>
    </lineage>
</organism>
<dbReference type="InParanoid" id="A0A068V9H1"/>
<reference evidence="4" key="1">
    <citation type="journal article" date="2014" name="Science">
        <title>The coffee genome provides insight into the convergent evolution of caffeine biosynthesis.</title>
        <authorList>
            <person name="Denoeud F."/>
            <person name="Carretero-Paulet L."/>
            <person name="Dereeper A."/>
            <person name="Droc G."/>
            <person name="Guyot R."/>
            <person name="Pietrella M."/>
            <person name="Zheng C."/>
            <person name="Alberti A."/>
            <person name="Anthony F."/>
            <person name="Aprea G."/>
            <person name="Aury J.M."/>
            <person name="Bento P."/>
            <person name="Bernard M."/>
            <person name="Bocs S."/>
            <person name="Campa C."/>
            <person name="Cenci A."/>
            <person name="Combes M.C."/>
            <person name="Crouzillat D."/>
            <person name="Da Silva C."/>
            <person name="Daddiego L."/>
            <person name="De Bellis F."/>
            <person name="Dussert S."/>
            <person name="Garsmeur O."/>
            <person name="Gayraud T."/>
            <person name="Guignon V."/>
            <person name="Jahn K."/>
            <person name="Jamilloux V."/>
            <person name="Joet T."/>
            <person name="Labadie K."/>
            <person name="Lan T."/>
            <person name="Leclercq J."/>
            <person name="Lepelley M."/>
            <person name="Leroy T."/>
            <person name="Li L.T."/>
            <person name="Librado P."/>
            <person name="Lopez L."/>
            <person name="Munoz A."/>
            <person name="Noel B."/>
            <person name="Pallavicini A."/>
            <person name="Perrotta G."/>
            <person name="Poncet V."/>
            <person name="Pot D."/>
            <person name="Priyono X."/>
            <person name="Rigoreau M."/>
            <person name="Rouard M."/>
            <person name="Rozas J."/>
            <person name="Tranchant-Dubreuil C."/>
            <person name="VanBuren R."/>
            <person name="Zhang Q."/>
            <person name="Andrade A.C."/>
            <person name="Argout X."/>
            <person name="Bertrand B."/>
            <person name="de Kochko A."/>
            <person name="Graziosi G."/>
            <person name="Henry R.J."/>
            <person name="Jayarama X."/>
            <person name="Ming R."/>
            <person name="Nagai C."/>
            <person name="Rounsley S."/>
            <person name="Sankoff D."/>
            <person name="Giuliano G."/>
            <person name="Albert V.A."/>
            <person name="Wincker P."/>
            <person name="Lashermes P."/>
        </authorList>
    </citation>
    <scope>NUCLEOTIDE SEQUENCE [LARGE SCALE GENOMIC DNA]</scope>
    <source>
        <strain evidence="4">cv. DH200-94</strain>
    </source>
</reference>
<dbReference type="GO" id="GO:0016491">
    <property type="term" value="F:oxidoreductase activity"/>
    <property type="evidence" value="ECO:0007669"/>
    <property type="project" value="UniProtKB-KW"/>
</dbReference>
<evidence type="ECO:0000313" key="4">
    <source>
        <dbReference type="Proteomes" id="UP000295252"/>
    </source>
</evidence>
<dbReference type="Proteomes" id="UP000295252">
    <property type="component" value="Chromosome IV"/>
</dbReference>
<keyword evidence="4" id="KW-1185">Reference proteome</keyword>
<gene>
    <name evidence="3" type="ORF">GSCOC_T00006317001</name>
</gene>